<feature type="binding site" evidence="16">
    <location>
        <begin position="70"/>
        <end position="72"/>
    </location>
    <ligand>
        <name>S-adenosyl-L-methionine</name>
        <dbReference type="ChEBI" id="CHEBI:59789"/>
        <label>2</label>
    </ligand>
</feature>
<protein>
    <recommendedName>
        <fullName evidence="15">Coproporphyrinogen-III oxidase</fullName>
        <ecNumber evidence="15">1.3.98.3</ecNumber>
    </recommendedName>
</protein>
<proteinExistence type="inferred from homology"/>
<dbReference type="InterPro" id="IPR034505">
    <property type="entry name" value="Coproporphyrinogen-III_oxidase"/>
</dbReference>
<dbReference type="PROSITE" id="PS51918">
    <property type="entry name" value="RADICAL_SAM"/>
    <property type="match status" value="1"/>
</dbReference>
<dbReference type="SMART" id="SM00729">
    <property type="entry name" value="Elp3"/>
    <property type="match status" value="1"/>
</dbReference>
<evidence type="ECO:0000256" key="8">
    <source>
        <dbReference type="ARBA" id="ARBA00022723"/>
    </source>
</evidence>
<dbReference type="AlphaFoldDB" id="K4KJB4"/>
<evidence type="ECO:0000256" key="12">
    <source>
        <dbReference type="ARBA" id="ARBA00023244"/>
    </source>
</evidence>
<feature type="binding site" evidence="16">
    <location>
        <position position="177"/>
    </location>
    <ligand>
        <name>S-adenosyl-L-methionine</name>
        <dbReference type="ChEBI" id="CHEBI:59789"/>
        <label>2</label>
    </ligand>
</feature>
<organism evidence="19 20">
    <name type="scientific">Simiduia agarivorans (strain DSM 21679 / JCM 13881 / BCRC 17597 / SA1)</name>
    <dbReference type="NCBI Taxonomy" id="1117647"/>
    <lineage>
        <taxon>Bacteria</taxon>
        <taxon>Pseudomonadati</taxon>
        <taxon>Pseudomonadota</taxon>
        <taxon>Gammaproteobacteria</taxon>
        <taxon>Cellvibrionales</taxon>
        <taxon>Cellvibrionaceae</taxon>
        <taxon>Simiduia</taxon>
    </lineage>
</organism>
<evidence type="ECO:0000256" key="6">
    <source>
        <dbReference type="ARBA" id="ARBA00022490"/>
    </source>
</evidence>
<keyword evidence="9 15" id="KW-0560">Oxidoreductase</keyword>
<evidence type="ECO:0000256" key="17">
    <source>
        <dbReference type="PIRSR" id="PIRSR000167-2"/>
    </source>
</evidence>
<dbReference type="InterPro" id="IPR007197">
    <property type="entry name" value="rSAM"/>
</dbReference>
<feature type="binding site" evidence="16">
    <location>
        <position position="189"/>
    </location>
    <ligand>
        <name>S-adenosyl-L-methionine</name>
        <dbReference type="ChEBI" id="CHEBI:59789"/>
        <label>2</label>
    </ligand>
</feature>
<feature type="domain" description="Radical SAM core" evidence="18">
    <location>
        <begin position="49"/>
        <end position="282"/>
    </location>
</feature>
<feature type="binding site" evidence="16">
    <location>
        <position position="334"/>
    </location>
    <ligand>
        <name>S-adenosyl-L-methionine</name>
        <dbReference type="ChEBI" id="CHEBI:59789"/>
        <label>1</label>
    </ligand>
</feature>
<dbReference type="SFLD" id="SFLDS00029">
    <property type="entry name" value="Radical_SAM"/>
    <property type="match status" value="1"/>
</dbReference>
<dbReference type="InterPro" id="IPR010723">
    <property type="entry name" value="HemN_C"/>
</dbReference>
<feature type="binding site" evidence="17">
    <location>
        <position position="71"/>
    </location>
    <ligand>
        <name>[4Fe-4S] cluster</name>
        <dbReference type="ChEBI" id="CHEBI:49883"/>
        <note>4Fe-4S-S-AdoMet</note>
    </ligand>
</feature>
<evidence type="ECO:0000256" key="1">
    <source>
        <dbReference type="ARBA" id="ARBA00004496"/>
    </source>
</evidence>
<evidence type="ECO:0000256" key="14">
    <source>
        <dbReference type="ARBA" id="ARBA00048321"/>
    </source>
</evidence>
<dbReference type="Pfam" id="PF04055">
    <property type="entry name" value="Radical_SAM"/>
    <property type="match status" value="1"/>
</dbReference>
<keyword evidence="7 15" id="KW-0949">S-adenosyl-L-methionine</keyword>
<dbReference type="GO" id="GO:0004109">
    <property type="term" value="F:coproporphyrinogen oxidase activity"/>
    <property type="evidence" value="ECO:0007669"/>
    <property type="project" value="InterPro"/>
</dbReference>
<evidence type="ECO:0000256" key="7">
    <source>
        <dbReference type="ARBA" id="ARBA00022691"/>
    </source>
</evidence>
<comment type="catalytic activity">
    <reaction evidence="14 15">
        <text>coproporphyrinogen III + 2 S-adenosyl-L-methionine = protoporphyrinogen IX + 2 5'-deoxyadenosine + 2 L-methionine + 2 CO2</text>
        <dbReference type="Rhea" id="RHEA:15425"/>
        <dbReference type="ChEBI" id="CHEBI:16526"/>
        <dbReference type="ChEBI" id="CHEBI:17319"/>
        <dbReference type="ChEBI" id="CHEBI:57307"/>
        <dbReference type="ChEBI" id="CHEBI:57309"/>
        <dbReference type="ChEBI" id="CHEBI:57844"/>
        <dbReference type="ChEBI" id="CHEBI:59789"/>
        <dbReference type="EC" id="1.3.98.3"/>
    </reaction>
</comment>
<dbReference type="FunFam" id="1.10.10.920:FF:000001">
    <property type="entry name" value="Coproporphyrinogen-III oxidase"/>
    <property type="match status" value="1"/>
</dbReference>
<feature type="binding site" evidence="16">
    <location>
        <position position="115"/>
    </location>
    <ligand>
        <name>S-adenosyl-L-methionine</name>
        <dbReference type="ChEBI" id="CHEBI:59789"/>
        <label>1</label>
    </ligand>
</feature>
<evidence type="ECO:0000313" key="19">
    <source>
        <dbReference type="EMBL" id="AFU98280.1"/>
    </source>
</evidence>
<dbReference type="Gene3D" id="3.80.30.20">
    <property type="entry name" value="tm_1862 like domain"/>
    <property type="match status" value="1"/>
</dbReference>
<dbReference type="Gene3D" id="1.10.10.920">
    <property type="match status" value="1"/>
</dbReference>
<dbReference type="SUPFAM" id="SSF102114">
    <property type="entry name" value="Radical SAM enzymes"/>
    <property type="match status" value="1"/>
</dbReference>
<feature type="binding site" evidence="16">
    <location>
        <position position="214"/>
    </location>
    <ligand>
        <name>S-adenosyl-L-methionine</name>
        <dbReference type="ChEBI" id="CHEBI:59789"/>
        <label>2</label>
    </ligand>
</feature>
<keyword evidence="5 15" id="KW-0004">4Fe-4S</keyword>
<evidence type="ECO:0000256" key="5">
    <source>
        <dbReference type="ARBA" id="ARBA00022485"/>
    </source>
</evidence>
<sequence>MTQAAFTWDQDLIDRYDLSGPRYTSYPTAPQFHNLISEQDIHQALARSDASQRPLSIYCHIPFCDTVCYYCACNKIITANKARAVPYLERLFREMRQMAERIDVSRPVDQLHWGGGTPTYLSLEQMTALMQHTRSLFNLHNDDSGEYALEIHPASVTPATIKGLRALGFNRLSMGIQDFDARVQKAVNRFNSVEEVTALTRAARDVDYHSISMDLIYGLPHQSVQSVSSTLDQVLALAPDRLSLFNYAHMPHLFKVQKQLDERALPAAAEKLDMLHMAIDRLTREGYVYIGMDHFARPDDELARAQAAGQLHRNFQGYATHGHCDLLAFGVSAISQIDNLYLQNHKAIEDYDAALDAGASPVAKGFLMSQDDELRKAVIMALICQFELDFARIEQQFGIQFNDYFGAALAALQPMQADGLLSLTDRRIRVKPAGRLLIRRICMAFDAYIPANTEQRFSRII</sequence>
<dbReference type="HOGENOM" id="CLU_027579_3_0_6"/>
<dbReference type="GO" id="GO:0051989">
    <property type="term" value="F:coproporphyrinogen dehydrogenase activity"/>
    <property type="evidence" value="ECO:0007669"/>
    <property type="project" value="UniProtKB-EC"/>
</dbReference>
<dbReference type="InterPro" id="IPR006638">
    <property type="entry name" value="Elp3/MiaA/NifB-like_rSAM"/>
</dbReference>
<dbReference type="eggNOG" id="COG0635">
    <property type="taxonomic scope" value="Bacteria"/>
</dbReference>
<dbReference type="Pfam" id="PF06969">
    <property type="entry name" value="HemN_C"/>
    <property type="match status" value="1"/>
</dbReference>
<evidence type="ECO:0000256" key="16">
    <source>
        <dbReference type="PIRSR" id="PIRSR000167-1"/>
    </source>
</evidence>
<dbReference type="UniPathway" id="UPA00251">
    <property type="reaction ID" value="UER00323"/>
</dbReference>
<dbReference type="EMBL" id="CP003746">
    <property type="protein sequence ID" value="AFU98280.1"/>
    <property type="molecule type" value="Genomic_DNA"/>
</dbReference>
<evidence type="ECO:0000313" key="20">
    <source>
        <dbReference type="Proteomes" id="UP000000466"/>
    </source>
</evidence>
<keyword evidence="10 15" id="KW-0408">Iron</keyword>
<evidence type="ECO:0000256" key="4">
    <source>
        <dbReference type="ARBA" id="ARBA00011245"/>
    </source>
</evidence>
<dbReference type="Proteomes" id="UP000000466">
    <property type="component" value="Chromosome"/>
</dbReference>
<dbReference type="OrthoDB" id="9808022at2"/>
<feature type="binding site" evidence="16">
    <location>
        <position position="150"/>
    </location>
    <ligand>
        <name>S-adenosyl-L-methionine</name>
        <dbReference type="ChEBI" id="CHEBI:59789"/>
        <label>1</label>
    </ligand>
</feature>
<dbReference type="GO" id="GO:0005737">
    <property type="term" value="C:cytoplasm"/>
    <property type="evidence" value="ECO:0007669"/>
    <property type="project" value="UniProtKB-SubCell"/>
</dbReference>
<evidence type="ECO:0000259" key="18">
    <source>
        <dbReference type="PROSITE" id="PS51918"/>
    </source>
</evidence>
<dbReference type="PANTHER" id="PTHR13932:SF6">
    <property type="entry name" value="OXYGEN-INDEPENDENT COPROPORPHYRINOGEN III OXIDASE"/>
    <property type="match status" value="1"/>
</dbReference>
<dbReference type="RefSeq" id="WP_015046453.1">
    <property type="nucleotide sequence ID" value="NC_018868.3"/>
</dbReference>
<dbReference type="PIRSF" id="PIRSF000167">
    <property type="entry name" value="HemN"/>
    <property type="match status" value="1"/>
</dbReference>
<feature type="binding site" evidence="16">
    <location>
        <position position="248"/>
    </location>
    <ligand>
        <name>S-adenosyl-L-methionine</name>
        <dbReference type="ChEBI" id="CHEBI:59789"/>
        <label>2</label>
    </ligand>
</feature>
<evidence type="ECO:0000256" key="10">
    <source>
        <dbReference type="ARBA" id="ARBA00023004"/>
    </source>
</evidence>
<evidence type="ECO:0000256" key="2">
    <source>
        <dbReference type="ARBA" id="ARBA00004785"/>
    </source>
</evidence>
<dbReference type="GO" id="GO:0006782">
    <property type="term" value="P:protoporphyrinogen IX biosynthetic process"/>
    <property type="evidence" value="ECO:0007669"/>
    <property type="project" value="UniProtKB-UniPathway"/>
</dbReference>
<gene>
    <name evidence="19" type="ordered locus">M5M_05375</name>
</gene>
<dbReference type="GO" id="GO:0046872">
    <property type="term" value="F:metal ion binding"/>
    <property type="evidence" value="ECO:0007669"/>
    <property type="project" value="UniProtKB-KW"/>
</dbReference>
<keyword evidence="20" id="KW-1185">Reference proteome</keyword>
<dbReference type="PANTHER" id="PTHR13932">
    <property type="entry name" value="COPROPORPHYRINIGEN III OXIDASE"/>
    <property type="match status" value="1"/>
</dbReference>
<evidence type="ECO:0000256" key="11">
    <source>
        <dbReference type="ARBA" id="ARBA00023014"/>
    </source>
</evidence>
<evidence type="ECO:0000256" key="13">
    <source>
        <dbReference type="ARBA" id="ARBA00024295"/>
    </source>
</evidence>
<name>K4KJB4_SIMAS</name>
<dbReference type="NCBIfam" id="TIGR00538">
    <property type="entry name" value="hemN"/>
    <property type="match status" value="1"/>
</dbReference>
<dbReference type="SFLD" id="SFLDG01065">
    <property type="entry name" value="anaerobic_coproporphyrinogen-I"/>
    <property type="match status" value="1"/>
</dbReference>
<accession>K4KJB4</accession>
<dbReference type="GO" id="GO:0051539">
    <property type="term" value="F:4 iron, 4 sulfur cluster binding"/>
    <property type="evidence" value="ECO:0007669"/>
    <property type="project" value="UniProtKB-KW"/>
</dbReference>
<reference evidence="19 20" key="1">
    <citation type="journal article" date="2013" name="Genome Announc.">
        <title>Complete genome sequence of Simiduia agarivorans SA1(T), a marine bacterium able to degrade a variety of polysaccharides.</title>
        <authorList>
            <person name="Lin S.Y."/>
            <person name="Shieh W.Y."/>
            <person name="Chen J.S."/>
            <person name="Tang S.L."/>
        </authorList>
    </citation>
    <scope>NUCLEOTIDE SEQUENCE [LARGE SCALE GENOMIC DNA]</scope>
    <source>
        <strain evidence="20">DSM 21679 / JCM 13881 / BCRC 17597 / SA1</strain>
    </source>
</reference>
<dbReference type="InterPro" id="IPR023404">
    <property type="entry name" value="rSAM_horseshoe"/>
</dbReference>
<keyword evidence="8 15" id="KW-0479">Metal-binding</keyword>
<keyword evidence="12 15" id="KW-0627">Porphyrin biosynthesis</keyword>
<evidence type="ECO:0000256" key="3">
    <source>
        <dbReference type="ARBA" id="ARBA00005493"/>
    </source>
</evidence>
<comment type="subcellular location">
    <subcellularLocation>
        <location evidence="1 15">Cytoplasm</location>
    </subcellularLocation>
</comment>
<dbReference type="InterPro" id="IPR004558">
    <property type="entry name" value="Coprogen_oxidase_HemN"/>
</dbReference>
<evidence type="ECO:0000256" key="9">
    <source>
        <dbReference type="ARBA" id="ARBA00023002"/>
    </source>
</evidence>
<feature type="binding site" evidence="17">
    <location>
        <position position="68"/>
    </location>
    <ligand>
        <name>[4Fe-4S] cluster</name>
        <dbReference type="ChEBI" id="CHEBI:49883"/>
        <note>4Fe-4S-S-AdoMet</note>
    </ligand>
</feature>
<dbReference type="InterPro" id="IPR058240">
    <property type="entry name" value="rSAM_sf"/>
</dbReference>
<feature type="binding site" evidence="17">
    <location>
        <position position="64"/>
    </location>
    <ligand>
        <name>[4Fe-4S] cluster</name>
        <dbReference type="ChEBI" id="CHEBI:49883"/>
        <note>4Fe-4S-S-AdoMet</note>
    </ligand>
</feature>
<comment type="pathway">
    <text evidence="2 15">Porphyrin-containing compound metabolism; protoporphyrin-IX biosynthesis; protoporphyrinogen-IX from coproporphyrinogen-III (AdoMet route): step 1/1.</text>
</comment>
<keyword evidence="6 15" id="KW-0963">Cytoplasm</keyword>
<comment type="similarity">
    <text evidence="3 15">Belongs to the anaerobic coproporphyrinogen-III oxidase family.</text>
</comment>
<feature type="binding site" evidence="16">
    <location>
        <begin position="116"/>
        <end position="117"/>
    </location>
    <ligand>
        <name>S-adenosyl-L-methionine</name>
        <dbReference type="ChEBI" id="CHEBI:59789"/>
        <label>2</label>
    </ligand>
</feature>
<feature type="binding site" evidence="16">
    <location>
        <position position="58"/>
    </location>
    <ligand>
        <name>S-adenosyl-L-methionine</name>
        <dbReference type="ChEBI" id="CHEBI:59789"/>
        <label>1</label>
    </ligand>
</feature>
<comment type="cofactor">
    <cofactor evidence="15 17">
        <name>[4Fe-4S] cluster</name>
        <dbReference type="ChEBI" id="CHEBI:49883"/>
    </cofactor>
    <text evidence="15 17">Binds 1 [4Fe-4S] cluster. The cluster is coordinated with 3 cysteines and an exchangeable S-adenosyl-L-methionine.</text>
</comment>
<dbReference type="EC" id="1.3.98.3" evidence="15"/>
<comment type="subunit">
    <text evidence="4">Monomer.</text>
</comment>
<evidence type="ECO:0000256" key="15">
    <source>
        <dbReference type="PIRNR" id="PIRNR000167"/>
    </source>
</evidence>
<dbReference type="KEGG" id="saga:M5M_05375"/>
<dbReference type="STRING" id="1117647.M5M_05375"/>
<keyword evidence="11 15" id="KW-0411">Iron-sulfur</keyword>
<comment type="function">
    <text evidence="13">Involved in the heme biosynthesis. Catalyzes the anaerobic oxidative decarboxylation of propionate groups of rings A and B of coproporphyrinogen III to yield the vinyl groups in protoporphyrinogen IX.</text>
</comment>